<evidence type="ECO:0000256" key="3">
    <source>
        <dbReference type="ARBA" id="ARBA00022448"/>
    </source>
</evidence>
<sequence>MATRVPLEQKLMDIELPSWILVWDFTPSGTVGICQRVYYQGYKKYMYFWKGSIVGLSMVLVAYLPLSYCIPFKELKHKWRPASTSEDDQLSTNLCCDISGNISILIGSVVHLFGWCLNYQAVARSGGMSQ</sequence>
<keyword evidence="8" id="KW-0999">Mitochondrion inner membrane</keyword>
<comment type="function">
    <text evidence="16">Subunit f, of the mitochondrial membrane ATP synthase complex (F(1)F(0) ATP synthase or Complex V) that produces ATP from ADP in the presence of a proton gradient across the membrane which is generated by electron transport complexes of the respiratory chain. ATP synthase complex consist of a soluble F(1) head domain - the catalytic core - and a membrane F(1) domain - the membrane proton channel. These two domains are linked by a central stalk rotating inside the F(1) region and a stationary peripheral stalk. During catalysis, ATP synthesis in the catalytic domain of F(1) is coupled via a rotary mechanism of the central stalk subunits to proton translocation. In vivo, can only synthesize ATP although its ATP hydrolase activity can be activated artificially in vitro. Part of the complex F(0) domain.</text>
</comment>
<keyword evidence="7" id="KW-0375">Hydrogen ion transport</keyword>
<dbReference type="GeneID" id="121133597"/>
<evidence type="ECO:0000256" key="17">
    <source>
        <dbReference type="ARBA" id="ARBA00064647"/>
    </source>
</evidence>
<keyword evidence="10" id="KW-0007">Acetylation</keyword>
<keyword evidence="4" id="KW-0138">CF(0)</keyword>
<organism evidence="20 21">
    <name type="scientific">Mesocricetus auratus</name>
    <name type="common">Golden hamster</name>
    <dbReference type="NCBI Taxonomy" id="10036"/>
    <lineage>
        <taxon>Eukaryota</taxon>
        <taxon>Metazoa</taxon>
        <taxon>Chordata</taxon>
        <taxon>Craniata</taxon>
        <taxon>Vertebrata</taxon>
        <taxon>Euteleostomi</taxon>
        <taxon>Mammalia</taxon>
        <taxon>Eutheria</taxon>
        <taxon>Euarchontoglires</taxon>
        <taxon>Glires</taxon>
        <taxon>Rodentia</taxon>
        <taxon>Myomorpha</taxon>
        <taxon>Muroidea</taxon>
        <taxon>Cricetidae</taxon>
        <taxon>Cricetinae</taxon>
        <taxon>Mesocricetus</taxon>
    </lineage>
</organism>
<dbReference type="Proteomes" id="UP000886700">
    <property type="component" value="Unplaced"/>
</dbReference>
<comment type="similarity">
    <text evidence="2">Belongs to the ATPase F chain family.</text>
</comment>
<feature type="transmembrane region" description="Helical" evidence="19">
    <location>
        <begin position="47"/>
        <end position="70"/>
    </location>
</feature>
<keyword evidence="14" id="KW-0066">ATP synthesis</keyword>
<evidence type="ECO:0000256" key="6">
    <source>
        <dbReference type="ARBA" id="ARBA00022692"/>
    </source>
</evidence>
<dbReference type="RefSeq" id="XP_040586255.1">
    <property type="nucleotide sequence ID" value="XM_040730321.1"/>
</dbReference>
<evidence type="ECO:0000256" key="16">
    <source>
        <dbReference type="ARBA" id="ARBA00054012"/>
    </source>
</evidence>
<keyword evidence="6 19" id="KW-0812">Transmembrane</keyword>
<keyword evidence="12" id="KW-0496">Mitochondrion</keyword>
<keyword evidence="9 19" id="KW-1133">Transmembrane helix</keyword>
<keyword evidence="13 19" id="KW-0472">Membrane</keyword>
<evidence type="ECO:0000256" key="8">
    <source>
        <dbReference type="ARBA" id="ARBA00022792"/>
    </source>
</evidence>
<evidence type="ECO:0000256" key="2">
    <source>
        <dbReference type="ARBA" id="ARBA00005895"/>
    </source>
</evidence>
<evidence type="ECO:0000256" key="13">
    <source>
        <dbReference type="ARBA" id="ARBA00023136"/>
    </source>
</evidence>
<keyword evidence="20" id="KW-1185">Reference proteome</keyword>
<comment type="subcellular location">
    <subcellularLocation>
        <location evidence="1">Mitochondrion inner membrane</location>
        <topology evidence="1">Single-pass membrane protein</topology>
    </subcellularLocation>
</comment>
<dbReference type="Pfam" id="PF10206">
    <property type="entry name" value="WRW"/>
    <property type="match status" value="1"/>
</dbReference>
<keyword evidence="5" id="KW-0597">Phosphoprotein</keyword>
<protein>
    <recommendedName>
        <fullName evidence="18">ATP synthase F(0) complex subunit f, mitochondrial</fullName>
    </recommendedName>
    <alternativeName>
        <fullName evidence="15">ATP synthase membrane subunit f</fullName>
    </alternativeName>
</protein>
<evidence type="ECO:0000256" key="4">
    <source>
        <dbReference type="ARBA" id="ARBA00022547"/>
    </source>
</evidence>
<evidence type="ECO:0000256" key="9">
    <source>
        <dbReference type="ARBA" id="ARBA00022989"/>
    </source>
</evidence>
<evidence type="ECO:0000256" key="14">
    <source>
        <dbReference type="ARBA" id="ARBA00023310"/>
    </source>
</evidence>
<evidence type="ECO:0000256" key="11">
    <source>
        <dbReference type="ARBA" id="ARBA00023065"/>
    </source>
</evidence>
<evidence type="ECO:0000313" key="21">
    <source>
        <dbReference type="RefSeq" id="XP_040586255.1"/>
    </source>
</evidence>
<evidence type="ECO:0000256" key="1">
    <source>
        <dbReference type="ARBA" id="ARBA00004434"/>
    </source>
</evidence>
<name>A0ABM2W5T8_MESAU</name>
<reference evidence="21" key="1">
    <citation type="submission" date="2025-08" db="UniProtKB">
        <authorList>
            <consortium name="RefSeq"/>
        </authorList>
    </citation>
    <scope>IDENTIFICATION</scope>
    <source>
        <tissue evidence="21">Liver</tissue>
    </source>
</reference>
<evidence type="ECO:0000256" key="12">
    <source>
        <dbReference type="ARBA" id="ARBA00023128"/>
    </source>
</evidence>
<keyword evidence="3" id="KW-0813">Transport</keyword>
<dbReference type="PANTHER" id="PTHR13080">
    <property type="entry name" value="ATP SYNTHASE F CHAIN, MITOCHONDRIAL-RELATED"/>
    <property type="match status" value="1"/>
</dbReference>
<proteinExistence type="inferred from homology"/>
<dbReference type="InterPro" id="IPR019344">
    <property type="entry name" value="F1F0-ATPsyn_F_prd"/>
</dbReference>
<evidence type="ECO:0000256" key="10">
    <source>
        <dbReference type="ARBA" id="ARBA00022990"/>
    </source>
</evidence>
<evidence type="ECO:0000256" key="18">
    <source>
        <dbReference type="ARBA" id="ARBA00070733"/>
    </source>
</evidence>
<evidence type="ECO:0000256" key="15">
    <source>
        <dbReference type="ARBA" id="ARBA00032201"/>
    </source>
</evidence>
<comment type="subunit">
    <text evidence="17">Component of the ATP synthase complex composed at least of ATP5F1A/subunit alpha, ATP5F1B/subunit beta, ATP5MC1/subunit c (homooctomer), MT-ATP6/subunit a, MT-ATP8/subunit 8, ATP5ME/subunit e, ATP5MF/subunit f, ATP5MG/subunit g, ATP5MK/subunit k, ATP5MJ/subunit j, ATP5F1C/subunit gamma, ATP5F1D/subunit delta, ATP5F1E/subunit epsilon, ATP5PF/subunit F6, ATP5PB/subunit b, ATP5PD/subunit d, ATP5PO/subunit OSCP. ATP synthase complex consists of a soluble F(1) head domain (subunits alpha(3) and beta(3)) - the catalytic core - and a membrane F(0) domain - the membrane proton channel (subunits c, a, 8, e, f, g, k and j). These two domains are linked by a central stalk (subunits gamma, delta, and epsilon) rotating inside the F1 region and a stationary peripheral stalk (subunits F6, b, d, and OSCP).</text>
</comment>
<gene>
    <name evidence="21" type="primary">LOC121133597</name>
</gene>
<dbReference type="PANTHER" id="PTHR13080:SF16">
    <property type="entry name" value="ATP SYNTHASE SUBUNIT F, MITOCHONDRIAL"/>
    <property type="match status" value="1"/>
</dbReference>
<keyword evidence="11" id="KW-0406">Ion transport</keyword>
<evidence type="ECO:0000256" key="19">
    <source>
        <dbReference type="SAM" id="Phobius"/>
    </source>
</evidence>
<accession>A0ABM2W5T8</accession>
<evidence type="ECO:0000256" key="5">
    <source>
        <dbReference type="ARBA" id="ARBA00022553"/>
    </source>
</evidence>
<evidence type="ECO:0000313" key="20">
    <source>
        <dbReference type="Proteomes" id="UP000886700"/>
    </source>
</evidence>
<evidence type="ECO:0000256" key="7">
    <source>
        <dbReference type="ARBA" id="ARBA00022781"/>
    </source>
</evidence>